<dbReference type="PANTHER" id="PTHR38471:SF2">
    <property type="entry name" value="FOUR HELIX BUNDLE PROTEIN"/>
    <property type="match status" value="1"/>
</dbReference>
<gene>
    <name evidence="1" type="ORF">Pan189_43360</name>
</gene>
<name>A0A517R7R2_9PLAN</name>
<protein>
    <recommendedName>
        <fullName evidence="3">Four helix bundle protein</fullName>
    </recommendedName>
</protein>
<dbReference type="Pfam" id="PF05635">
    <property type="entry name" value="23S_rRNA_IVP"/>
    <property type="match status" value="1"/>
</dbReference>
<sequence>MAKNDFRDLVAWQQGSELVMEIYDLTGKLPKEEIEGLTGQMRRAAINIPAKLARGYGVNRRKSIINGLLAAHGYLKELESHLLVAVKLGLVYGDDIAPALDQCRTLGQEIEQLEESLFDED</sequence>
<dbReference type="OrthoDB" id="276165at2"/>
<evidence type="ECO:0000313" key="2">
    <source>
        <dbReference type="Proteomes" id="UP000317318"/>
    </source>
</evidence>
<accession>A0A517R7R2</accession>
<dbReference type="RefSeq" id="WP_145366031.1">
    <property type="nucleotide sequence ID" value="NZ_CP036268.1"/>
</dbReference>
<dbReference type="Gene3D" id="1.20.1440.60">
    <property type="entry name" value="23S rRNA-intervening sequence"/>
    <property type="match status" value="1"/>
</dbReference>
<dbReference type="PANTHER" id="PTHR38471">
    <property type="entry name" value="FOUR HELIX BUNDLE PROTEIN"/>
    <property type="match status" value="1"/>
</dbReference>
<keyword evidence="2" id="KW-1185">Reference proteome</keyword>
<dbReference type="InterPro" id="IPR036583">
    <property type="entry name" value="23S_rRNA_IVS_sf"/>
</dbReference>
<dbReference type="InterPro" id="IPR012657">
    <property type="entry name" value="23S_rRNA-intervening_sequence"/>
</dbReference>
<organism evidence="1 2">
    <name type="scientific">Stratiformator vulcanicus</name>
    <dbReference type="NCBI Taxonomy" id="2527980"/>
    <lineage>
        <taxon>Bacteria</taxon>
        <taxon>Pseudomonadati</taxon>
        <taxon>Planctomycetota</taxon>
        <taxon>Planctomycetia</taxon>
        <taxon>Planctomycetales</taxon>
        <taxon>Planctomycetaceae</taxon>
        <taxon>Stratiformator</taxon>
    </lineage>
</organism>
<dbReference type="SUPFAM" id="SSF158446">
    <property type="entry name" value="IVS-encoded protein-like"/>
    <property type="match status" value="1"/>
</dbReference>
<dbReference type="CDD" id="cd16377">
    <property type="entry name" value="23S_rRNA_IVP_like"/>
    <property type="match status" value="1"/>
</dbReference>
<dbReference type="AlphaFoldDB" id="A0A517R7R2"/>
<proteinExistence type="predicted"/>
<dbReference type="KEGG" id="svp:Pan189_43360"/>
<dbReference type="Proteomes" id="UP000317318">
    <property type="component" value="Chromosome"/>
</dbReference>
<evidence type="ECO:0008006" key="3">
    <source>
        <dbReference type="Google" id="ProtNLM"/>
    </source>
</evidence>
<reference evidence="1 2" key="1">
    <citation type="submission" date="2019-02" db="EMBL/GenBank/DDBJ databases">
        <title>Deep-cultivation of Planctomycetes and their phenomic and genomic characterization uncovers novel biology.</title>
        <authorList>
            <person name="Wiegand S."/>
            <person name="Jogler M."/>
            <person name="Boedeker C."/>
            <person name="Pinto D."/>
            <person name="Vollmers J."/>
            <person name="Rivas-Marin E."/>
            <person name="Kohn T."/>
            <person name="Peeters S.H."/>
            <person name="Heuer A."/>
            <person name="Rast P."/>
            <person name="Oberbeckmann S."/>
            <person name="Bunk B."/>
            <person name="Jeske O."/>
            <person name="Meyerdierks A."/>
            <person name="Storesund J.E."/>
            <person name="Kallscheuer N."/>
            <person name="Luecker S."/>
            <person name="Lage O.M."/>
            <person name="Pohl T."/>
            <person name="Merkel B.J."/>
            <person name="Hornburger P."/>
            <person name="Mueller R.-W."/>
            <person name="Bruemmer F."/>
            <person name="Labrenz M."/>
            <person name="Spormann A.M."/>
            <person name="Op den Camp H."/>
            <person name="Overmann J."/>
            <person name="Amann R."/>
            <person name="Jetten M.S.M."/>
            <person name="Mascher T."/>
            <person name="Medema M.H."/>
            <person name="Devos D.P."/>
            <person name="Kaster A.-K."/>
            <person name="Ovreas L."/>
            <person name="Rohde M."/>
            <person name="Galperin M.Y."/>
            <person name="Jogler C."/>
        </authorList>
    </citation>
    <scope>NUCLEOTIDE SEQUENCE [LARGE SCALE GENOMIC DNA]</scope>
    <source>
        <strain evidence="1 2">Pan189</strain>
    </source>
</reference>
<dbReference type="NCBIfam" id="TIGR02436">
    <property type="entry name" value="four helix bundle protein"/>
    <property type="match status" value="1"/>
</dbReference>
<evidence type="ECO:0000313" key="1">
    <source>
        <dbReference type="EMBL" id="QDT39924.1"/>
    </source>
</evidence>
<dbReference type="EMBL" id="CP036268">
    <property type="protein sequence ID" value="QDT39924.1"/>
    <property type="molecule type" value="Genomic_DNA"/>
</dbReference>